<feature type="compositionally biased region" description="Acidic residues" evidence="1">
    <location>
        <begin position="379"/>
        <end position="397"/>
    </location>
</feature>
<organism evidence="2">
    <name type="scientific">Brassica napus</name>
    <name type="common">Rape</name>
    <dbReference type="NCBI Taxonomy" id="3708"/>
    <lineage>
        <taxon>Eukaryota</taxon>
        <taxon>Viridiplantae</taxon>
        <taxon>Streptophyta</taxon>
        <taxon>Embryophyta</taxon>
        <taxon>Tracheophyta</taxon>
        <taxon>Spermatophyta</taxon>
        <taxon>Magnoliopsida</taxon>
        <taxon>eudicotyledons</taxon>
        <taxon>Gunneridae</taxon>
        <taxon>Pentapetalae</taxon>
        <taxon>rosids</taxon>
        <taxon>malvids</taxon>
        <taxon>Brassicales</taxon>
        <taxon>Brassicaceae</taxon>
        <taxon>Brassiceae</taxon>
        <taxon>Brassica</taxon>
    </lineage>
</organism>
<dbReference type="OMA" id="KQFRVKW"/>
<feature type="region of interest" description="Disordered" evidence="1">
    <location>
        <begin position="376"/>
        <end position="411"/>
    </location>
</feature>
<name>A0A816LWD6_BRANA</name>
<reference evidence="2" key="1">
    <citation type="submission" date="2021-01" db="EMBL/GenBank/DDBJ databases">
        <authorList>
            <consortium name="Genoscope - CEA"/>
            <person name="William W."/>
        </authorList>
    </citation>
    <scope>NUCLEOTIDE SEQUENCE</scope>
</reference>
<dbReference type="AlphaFoldDB" id="A0A816LWD6"/>
<feature type="region of interest" description="Disordered" evidence="1">
    <location>
        <begin position="318"/>
        <end position="360"/>
    </location>
</feature>
<proteinExistence type="predicted"/>
<dbReference type="PANTHER" id="PTHR48434:SF1">
    <property type="entry name" value="(RAPE) HYPOTHETICAL PROTEIN"/>
    <property type="match status" value="1"/>
</dbReference>
<dbReference type="Gramene" id="CDY00887">
    <property type="protein sequence ID" value="CDY00887"/>
    <property type="gene ID" value="GSBRNA2T00110866001"/>
</dbReference>
<gene>
    <name evidence="2" type="ORF">DARMORV10_C07P10000.1</name>
</gene>
<dbReference type="PANTHER" id="PTHR48434">
    <property type="entry name" value="(RAPE) HYPOTHETICAL PROTEIN"/>
    <property type="match status" value="1"/>
</dbReference>
<protein>
    <submittedName>
        <fullName evidence="2">(rape) hypothetical protein</fullName>
    </submittedName>
</protein>
<accession>A0A816LWD6</accession>
<evidence type="ECO:0000313" key="2">
    <source>
        <dbReference type="EMBL" id="CAF1959558.1"/>
    </source>
</evidence>
<sequence>MTAIDYIKNQPRLQDKHLTQTTNTFSALAEFPPLSYAKAANPNSGHTSSKPPTPTQKSDYYTKPYYQHIHTIHFPKPITLKELQNYINRIFYETSLWTTKNVTKNQTFYDYILVDSMSASIVHHENQNNPDQIDYSTCKIIRVASYRDLGFTKLHTQKPFNTPGFYIPGYTYTDYQNALFYTFFRRPFTHSWFIQLQFNCPKLIPNWFYEWWYYFGPVDQIYPEPILKTFLPYYQKQKPQPSIPILSKIAFHIDMGIPWICSWHFHLTQLQPDMPMSLVKQFRVKWWDKYDQERCSITSMQKFFTDNRNIERSIVQLSRSIPTEDQRQHSRQLIQQYGQHPQQQRPTSPTGSDSSSKSKGKKTVLLEIFQALHKTLDVSDSDSDEVNQQDEPMQDSEDPLRGPCAQDPNEI</sequence>
<feature type="compositionally biased region" description="Low complexity" evidence="1">
    <location>
        <begin position="332"/>
        <end position="357"/>
    </location>
</feature>
<dbReference type="Proteomes" id="UP001295469">
    <property type="component" value="Chromosome C07"/>
</dbReference>
<evidence type="ECO:0000256" key="1">
    <source>
        <dbReference type="SAM" id="MobiDB-lite"/>
    </source>
</evidence>
<dbReference type="EMBL" id="HG994371">
    <property type="protein sequence ID" value="CAF1959558.1"/>
    <property type="molecule type" value="Genomic_DNA"/>
</dbReference>